<evidence type="ECO:0000256" key="1">
    <source>
        <dbReference type="ARBA" id="ARBA00023002"/>
    </source>
</evidence>
<dbReference type="InterPro" id="IPR036188">
    <property type="entry name" value="FAD/NAD-bd_sf"/>
</dbReference>
<keyword evidence="5" id="KW-1185">Reference proteome</keyword>
<dbReference type="Proteomes" id="UP001385809">
    <property type="component" value="Unassembled WGS sequence"/>
</dbReference>
<feature type="domain" description="FAD-binding" evidence="3">
    <location>
        <begin position="270"/>
        <end position="333"/>
    </location>
</feature>
<dbReference type="SUPFAM" id="SSF51905">
    <property type="entry name" value="FAD/NAD(P)-binding domain"/>
    <property type="match status" value="1"/>
</dbReference>
<evidence type="ECO:0000313" key="4">
    <source>
        <dbReference type="EMBL" id="MEJ2871326.1"/>
    </source>
</evidence>
<evidence type="ECO:0000256" key="2">
    <source>
        <dbReference type="ARBA" id="ARBA00023033"/>
    </source>
</evidence>
<dbReference type="PRINTS" id="PR00420">
    <property type="entry name" value="RNGMNOXGNASE"/>
</dbReference>
<dbReference type="GO" id="GO:0004497">
    <property type="term" value="F:monooxygenase activity"/>
    <property type="evidence" value="ECO:0007669"/>
    <property type="project" value="UniProtKB-KW"/>
</dbReference>
<dbReference type="InterPro" id="IPR002938">
    <property type="entry name" value="FAD-bd"/>
</dbReference>
<protein>
    <submittedName>
        <fullName evidence="4">FAD-dependent monooxygenase</fullName>
    </submittedName>
</protein>
<sequence>MARAIVVGAGLGGSATAVALARQGWDVTVLERRERAGEVGAGIALWPNGLRALDRLGLGDAVRAAGTVEGDGGIRDARGRWLARTDAAALRRRQGDGIVVLDRPVLHDLLRAAGPVVETDTGVLAVEHGSASEPAVVHDARGRALPADLVVAADGLRSTVRTAAWPAAVPRPTGHTAFRLVAHHRLATGGESWGRGDYLGLAPLPGGRTYLYAVVRTAEIPDRALTDPLAWLPHRFAGWHDPVPRILTGARTAAGTVAVHELADLRPPPSWHRGRVALLGDAAHAMTPNLGQGASQAFLDAVVLADEARPDGTGLDRYEHRRARTARALARRSRSAGRVAGLRSPLAVAARDALVAALPDEAAPAALERLLDAGRTPAERTPAGAR</sequence>
<keyword evidence="2 4" id="KW-0503">Monooxygenase</keyword>
<reference evidence="4 5" key="1">
    <citation type="submission" date="2024-03" db="EMBL/GenBank/DDBJ databases">
        <title>Actinomycetospora sp. OC33-EN08, a novel actinomycete isolated from wild orchid (Aerides multiflora).</title>
        <authorList>
            <person name="Suriyachadkun C."/>
        </authorList>
    </citation>
    <scope>NUCLEOTIDE SEQUENCE [LARGE SCALE GENOMIC DNA]</scope>
    <source>
        <strain evidence="4 5">OC33-EN08</strain>
    </source>
</reference>
<dbReference type="PANTHER" id="PTHR13789:SF309">
    <property type="entry name" value="PUTATIVE (AFU_ORTHOLOGUE AFUA_6G14510)-RELATED"/>
    <property type="match status" value="1"/>
</dbReference>
<comment type="caution">
    <text evidence="4">The sequence shown here is derived from an EMBL/GenBank/DDBJ whole genome shotgun (WGS) entry which is preliminary data.</text>
</comment>
<dbReference type="InterPro" id="IPR050493">
    <property type="entry name" value="FAD-dep_Monooxygenase_BioMet"/>
</dbReference>
<dbReference type="Gene3D" id="3.50.50.60">
    <property type="entry name" value="FAD/NAD(P)-binding domain"/>
    <property type="match status" value="1"/>
</dbReference>
<dbReference type="RefSeq" id="WP_337697893.1">
    <property type="nucleotide sequence ID" value="NZ_JBBEGN010000021.1"/>
</dbReference>
<organism evidence="4 5">
    <name type="scientific">Actinomycetospora aurantiaca</name>
    <dbReference type="NCBI Taxonomy" id="3129233"/>
    <lineage>
        <taxon>Bacteria</taxon>
        <taxon>Bacillati</taxon>
        <taxon>Actinomycetota</taxon>
        <taxon>Actinomycetes</taxon>
        <taxon>Pseudonocardiales</taxon>
        <taxon>Pseudonocardiaceae</taxon>
        <taxon>Actinomycetospora</taxon>
    </lineage>
</organism>
<keyword evidence="1" id="KW-0560">Oxidoreductase</keyword>
<accession>A0ABU8MWP5</accession>
<dbReference type="PANTHER" id="PTHR13789">
    <property type="entry name" value="MONOOXYGENASE"/>
    <property type="match status" value="1"/>
</dbReference>
<evidence type="ECO:0000313" key="5">
    <source>
        <dbReference type="Proteomes" id="UP001385809"/>
    </source>
</evidence>
<dbReference type="Pfam" id="PF01494">
    <property type="entry name" value="FAD_binding_3"/>
    <property type="match status" value="2"/>
</dbReference>
<name>A0ABU8MWP5_9PSEU</name>
<dbReference type="EMBL" id="JBBEGN010000021">
    <property type="protein sequence ID" value="MEJ2871326.1"/>
    <property type="molecule type" value="Genomic_DNA"/>
</dbReference>
<gene>
    <name evidence="4" type="ORF">WCD74_26450</name>
</gene>
<evidence type="ECO:0000259" key="3">
    <source>
        <dbReference type="Pfam" id="PF01494"/>
    </source>
</evidence>
<feature type="domain" description="FAD-binding" evidence="3">
    <location>
        <begin position="3"/>
        <end position="164"/>
    </location>
</feature>
<proteinExistence type="predicted"/>